<comment type="caution">
    <text evidence="1">The sequence shown here is derived from an EMBL/GenBank/DDBJ whole genome shotgun (WGS) entry which is preliminary data.</text>
</comment>
<protein>
    <recommendedName>
        <fullName evidence="3">Stage III sporulation protein AG</fullName>
    </recommendedName>
</protein>
<evidence type="ECO:0000313" key="1">
    <source>
        <dbReference type="EMBL" id="HJG29432.1"/>
    </source>
</evidence>
<evidence type="ECO:0008006" key="3">
    <source>
        <dbReference type="Google" id="ProtNLM"/>
    </source>
</evidence>
<dbReference type="AlphaFoldDB" id="A0A921IM52"/>
<sequence length="179" mass="19319">MKNAKILWVQWMRRCKEVLSDEKKRVNVLVVAGLTGLILLAFSEWIPQEDSKRPEAVQPSEQSSYQDYAAELETELQQLIGKVDGVGAVQVMVTLESGEQNAYATDSQSDAEGEYTRNHVLVGNSGLLETVYTPKILGVAVVCEGGEKPSVQNQVSALVAALTGVGSNHITVAKMAASN</sequence>
<reference evidence="1" key="1">
    <citation type="journal article" date="2021" name="PeerJ">
        <title>Extensive microbial diversity within the chicken gut microbiome revealed by metagenomics and culture.</title>
        <authorList>
            <person name="Gilroy R."/>
            <person name="Ravi A."/>
            <person name="Getino M."/>
            <person name="Pursley I."/>
            <person name="Horton D.L."/>
            <person name="Alikhan N.F."/>
            <person name="Baker D."/>
            <person name="Gharbi K."/>
            <person name="Hall N."/>
            <person name="Watson M."/>
            <person name="Adriaenssens E.M."/>
            <person name="Foster-Nyarko E."/>
            <person name="Jarju S."/>
            <person name="Secka A."/>
            <person name="Antonio M."/>
            <person name="Oren A."/>
            <person name="Chaudhuri R.R."/>
            <person name="La Ragione R."/>
            <person name="Hildebrand F."/>
            <person name="Pallen M.J."/>
        </authorList>
    </citation>
    <scope>NUCLEOTIDE SEQUENCE</scope>
    <source>
        <strain evidence="1">ChiBcec21-2208</strain>
    </source>
</reference>
<name>A0A921IM52_9FIRM</name>
<evidence type="ECO:0000313" key="2">
    <source>
        <dbReference type="Proteomes" id="UP000782880"/>
    </source>
</evidence>
<reference evidence="1" key="2">
    <citation type="submission" date="2021-09" db="EMBL/GenBank/DDBJ databases">
        <authorList>
            <person name="Gilroy R."/>
        </authorList>
    </citation>
    <scope>NUCLEOTIDE SEQUENCE</scope>
    <source>
        <strain evidence="1">ChiBcec21-2208</strain>
    </source>
</reference>
<accession>A0A921IM52</accession>
<proteinExistence type="predicted"/>
<dbReference type="Proteomes" id="UP000782880">
    <property type="component" value="Unassembled WGS sequence"/>
</dbReference>
<dbReference type="EMBL" id="DYVE01000318">
    <property type="protein sequence ID" value="HJG29432.1"/>
    <property type="molecule type" value="Genomic_DNA"/>
</dbReference>
<gene>
    <name evidence="1" type="ORF">K8V20_12410</name>
</gene>
<organism evidence="1 2">
    <name type="scientific">Subdoligranulum variabile</name>
    <dbReference type="NCBI Taxonomy" id="214851"/>
    <lineage>
        <taxon>Bacteria</taxon>
        <taxon>Bacillati</taxon>
        <taxon>Bacillota</taxon>
        <taxon>Clostridia</taxon>
        <taxon>Eubacteriales</taxon>
        <taxon>Oscillospiraceae</taxon>
        <taxon>Subdoligranulum</taxon>
    </lineage>
</organism>